<keyword evidence="2" id="KW-1185">Reference proteome</keyword>
<accession>A0A9Q1AZR5</accession>
<proteinExistence type="predicted"/>
<comment type="caution">
    <text evidence="1">The sequence shown here is derived from an EMBL/GenBank/DDBJ whole genome shotgun (WGS) entry which is preliminary data.</text>
</comment>
<protein>
    <submittedName>
        <fullName evidence="1">Uncharacterized protein</fullName>
    </submittedName>
</protein>
<reference evidence="1" key="1">
    <citation type="journal article" date="2023" name="DNA Res.">
        <title>Chromosome-level genome assembly of Phrynocephalus forsythii using third-generation DNA sequencing and Hi-C analysis.</title>
        <authorList>
            <person name="Qi Y."/>
            <person name="Zhao W."/>
            <person name="Zhao Y."/>
            <person name="Niu C."/>
            <person name="Cao S."/>
            <person name="Zhang Y."/>
        </authorList>
    </citation>
    <scope>NUCLEOTIDE SEQUENCE</scope>
    <source>
        <tissue evidence="1">Muscle</tissue>
    </source>
</reference>
<sequence>MVKPRSHSVDATIASFKVSNQIKKKCKPFTEGEFVKGGFLETTDNLFEGFKNTKEIIGPILDVQLSRNSIMRRIEKMSQDTNEQLFKDVSNGVAFSL</sequence>
<dbReference type="AlphaFoldDB" id="A0A9Q1AZR5"/>
<dbReference type="EMBL" id="JAPFRF010000008">
    <property type="protein sequence ID" value="KAJ7324569.1"/>
    <property type="molecule type" value="Genomic_DNA"/>
</dbReference>
<gene>
    <name evidence="1" type="ORF">JRQ81_017589</name>
</gene>
<evidence type="ECO:0000313" key="1">
    <source>
        <dbReference type="EMBL" id="KAJ7324569.1"/>
    </source>
</evidence>
<dbReference type="Proteomes" id="UP001142489">
    <property type="component" value="Unassembled WGS sequence"/>
</dbReference>
<name>A0A9Q1AZR5_9SAUR</name>
<dbReference type="PANTHER" id="PTHR45913">
    <property type="entry name" value="EPM2A-INTERACTING PROTEIN 1"/>
    <property type="match status" value="1"/>
</dbReference>
<dbReference type="PANTHER" id="PTHR45913:SF5">
    <property type="entry name" value="GENERAL TRANSCRIPTION FACTOR II-I REPEAT DOMAIN-CONTAINING PROTEIN 2A-LIKE PROTEIN"/>
    <property type="match status" value="1"/>
</dbReference>
<organism evidence="1 2">
    <name type="scientific">Phrynocephalus forsythii</name>
    <dbReference type="NCBI Taxonomy" id="171643"/>
    <lineage>
        <taxon>Eukaryota</taxon>
        <taxon>Metazoa</taxon>
        <taxon>Chordata</taxon>
        <taxon>Craniata</taxon>
        <taxon>Vertebrata</taxon>
        <taxon>Euteleostomi</taxon>
        <taxon>Lepidosauria</taxon>
        <taxon>Squamata</taxon>
        <taxon>Bifurcata</taxon>
        <taxon>Unidentata</taxon>
        <taxon>Episquamata</taxon>
        <taxon>Toxicofera</taxon>
        <taxon>Iguania</taxon>
        <taxon>Acrodonta</taxon>
        <taxon>Agamidae</taxon>
        <taxon>Agaminae</taxon>
        <taxon>Phrynocephalus</taxon>
    </lineage>
</organism>
<evidence type="ECO:0000313" key="2">
    <source>
        <dbReference type="Proteomes" id="UP001142489"/>
    </source>
</evidence>
<dbReference type="OrthoDB" id="8865791at2759"/>